<reference evidence="15" key="1">
    <citation type="submission" date="2023-06" db="EMBL/GenBank/DDBJ databases">
        <title>Identification of Cytochrome P450s in Maconellicoccus hirsutus.</title>
        <authorList>
            <person name="Selvamani S.B."/>
            <person name="Negi N."/>
            <person name="Nagarjuna Reddy K.V."/>
            <person name="Ramasamy G.G."/>
        </authorList>
    </citation>
    <scope>NUCLEOTIDE SEQUENCE</scope>
</reference>
<dbReference type="PROSITE" id="PS00086">
    <property type="entry name" value="CYTOCHROME_P450"/>
    <property type="match status" value="1"/>
</dbReference>
<dbReference type="PRINTS" id="PR00385">
    <property type="entry name" value="P450"/>
</dbReference>
<dbReference type="InterPro" id="IPR017972">
    <property type="entry name" value="Cyt_P450_CS"/>
</dbReference>
<keyword evidence="8" id="KW-0492">Microsome</keyword>
<dbReference type="AlphaFoldDB" id="A0AAT9UTV2"/>
<dbReference type="Pfam" id="PF00067">
    <property type="entry name" value="p450"/>
    <property type="match status" value="1"/>
</dbReference>
<keyword evidence="7" id="KW-0256">Endoplasmic reticulum</keyword>
<evidence type="ECO:0000256" key="11">
    <source>
        <dbReference type="ARBA" id="ARBA00023033"/>
    </source>
</evidence>
<keyword evidence="9 14" id="KW-0560">Oxidoreductase</keyword>
<keyword evidence="11 14" id="KW-0503">Monooxygenase</keyword>
<protein>
    <submittedName>
        <fullName evidence="15">Cytochrome P450 4461L1</fullName>
    </submittedName>
</protein>
<evidence type="ECO:0000256" key="3">
    <source>
        <dbReference type="ARBA" id="ARBA00004406"/>
    </source>
</evidence>
<evidence type="ECO:0000256" key="1">
    <source>
        <dbReference type="ARBA" id="ARBA00001971"/>
    </source>
</evidence>
<comment type="similarity">
    <text evidence="4 14">Belongs to the cytochrome P450 family.</text>
</comment>
<keyword evidence="6 13" id="KW-0479">Metal-binding</keyword>
<dbReference type="SUPFAM" id="SSF48264">
    <property type="entry name" value="Cytochrome P450"/>
    <property type="match status" value="1"/>
</dbReference>
<dbReference type="InterPro" id="IPR050196">
    <property type="entry name" value="Cytochrome_P450_Monoox"/>
</dbReference>
<evidence type="ECO:0000256" key="10">
    <source>
        <dbReference type="ARBA" id="ARBA00023004"/>
    </source>
</evidence>
<evidence type="ECO:0000256" key="6">
    <source>
        <dbReference type="ARBA" id="ARBA00022723"/>
    </source>
</evidence>
<dbReference type="PANTHER" id="PTHR24291:SF189">
    <property type="entry name" value="CYTOCHROME P450 4C3-RELATED"/>
    <property type="match status" value="1"/>
</dbReference>
<evidence type="ECO:0000256" key="7">
    <source>
        <dbReference type="ARBA" id="ARBA00022824"/>
    </source>
</evidence>
<dbReference type="GO" id="GO:0016705">
    <property type="term" value="F:oxidoreductase activity, acting on paired donors, with incorporation or reduction of molecular oxygen"/>
    <property type="evidence" value="ECO:0007669"/>
    <property type="project" value="InterPro"/>
</dbReference>
<evidence type="ECO:0000256" key="13">
    <source>
        <dbReference type="PIRSR" id="PIRSR602401-1"/>
    </source>
</evidence>
<dbReference type="Gene3D" id="1.10.630.10">
    <property type="entry name" value="Cytochrome P450"/>
    <property type="match status" value="1"/>
</dbReference>
<keyword evidence="10 13" id="KW-0408">Iron</keyword>
<dbReference type="GO" id="GO:0004497">
    <property type="term" value="F:monooxygenase activity"/>
    <property type="evidence" value="ECO:0007669"/>
    <property type="project" value="UniProtKB-KW"/>
</dbReference>
<evidence type="ECO:0000256" key="9">
    <source>
        <dbReference type="ARBA" id="ARBA00023002"/>
    </source>
</evidence>
<proteinExistence type="evidence at transcript level"/>
<keyword evidence="5 13" id="KW-0349">Heme</keyword>
<dbReference type="InterPro" id="IPR001128">
    <property type="entry name" value="Cyt_P450"/>
</dbReference>
<organism evidence="15">
    <name type="scientific">Maconellicoccus hirsutus</name>
    <name type="common">Pink hibiscus mealybug</name>
    <dbReference type="NCBI Taxonomy" id="177089"/>
    <lineage>
        <taxon>Eukaryota</taxon>
        <taxon>Metazoa</taxon>
        <taxon>Ecdysozoa</taxon>
        <taxon>Arthropoda</taxon>
        <taxon>Hexapoda</taxon>
        <taxon>Insecta</taxon>
        <taxon>Pterygota</taxon>
        <taxon>Neoptera</taxon>
        <taxon>Paraneoptera</taxon>
        <taxon>Hemiptera</taxon>
        <taxon>Sternorrhyncha</taxon>
        <taxon>Coccoidea</taxon>
        <taxon>Pseudococcidae</taxon>
        <taxon>Maconellicoccus</taxon>
    </lineage>
</organism>
<dbReference type="GO" id="GO:0005506">
    <property type="term" value="F:iron ion binding"/>
    <property type="evidence" value="ECO:0007669"/>
    <property type="project" value="InterPro"/>
</dbReference>
<evidence type="ECO:0000256" key="14">
    <source>
        <dbReference type="RuleBase" id="RU000461"/>
    </source>
</evidence>
<evidence type="ECO:0000256" key="5">
    <source>
        <dbReference type="ARBA" id="ARBA00022617"/>
    </source>
</evidence>
<dbReference type="InterPro" id="IPR002401">
    <property type="entry name" value="Cyt_P450_E_grp-I"/>
</dbReference>
<evidence type="ECO:0000256" key="2">
    <source>
        <dbReference type="ARBA" id="ARBA00004174"/>
    </source>
</evidence>
<name>A0AAT9UTV2_MACHI</name>
<dbReference type="PANTHER" id="PTHR24291">
    <property type="entry name" value="CYTOCHROME P450 FAMILY 4"/>
    <property type="match status" value="1"/>
</dbReference>
<dbReference type="InterPro" id="IPR036396">
    <property type="entry name" value="Cyt_P450_sf"/>
</dbReference>
<evidence type="ECO:0000256" key="12">
    <source>
        <dbReference type="ARBA" id="ARBA00023136"/>
    </source>
</evidence>
<dbReference type="PRINTS" id="PR00463">
    <property type="entry name" value="EP450I"/>
</dbReference>
<sequence length="446" mass="51639">MNYFFKNVEKHMQSYDRLVFWMSSYPCVVLKKQEDISLILSQCQDRESLGFLNEWFGTGILTLKYDEWKKSRKTLAPAFTSEMLAIYVHVFNERSAALVDKFKSAADAGLIIDVWDHVMNTNVDIITENVLGASIQSTGKIGHDFSYAIKRAIDSTVKRILSPWLHSRIVYWIYLKLTGESELIKKFHDLPTYIVTKKLNDFRTRKSHIDEINSSKRIIDLLIKAHFNDPFTFTETRIRDELISLMGAGTETTTTTVVFTMLMLAIHQDIQQKVYEEFAQLIGNQEITVDHFTKPLKYLEQCIAETSRLYSQITLTARKTTKECKLHDNTIVPDNVIVFLLTSLVHYEEKYYKSSRTWDPENFNEQAVAARPKSSVLTFGYGARSCLGNQYSMLLAKSQLIHILRNYHLSTNIQKLTRDDLEMDLLIKSKFGYPIKFVKRTGPVQK</sequence>
<comment type="cofactor">
    <cofactor evidence="1 13">
        <name>heme</name>
        <dbReference type="ChEBI" id="CHEBI:30413"/>
    </cofactor>
</comment>
<dbReference type="GO" id="GO:0005789">
    <property type="term" value="C:endoplasmic reticulum membrane"/>
    <property type="evidence" value="ECO:0007669"/>
    <property type="project" value="UniProtKB-SubCell"/>
</dbReference>
<evidence type="ECO:0000256" key="4">
    <source>
        <dbReference type="ARBA" id="ARBA00010617"/>
    </source>
</evidence>
<accession>A0AAT9UTV2</accession>
<dbReference type="EMBL" id="OR117267">
    <property type="protein sequence ID" value="WIM41707.1"/>
    <property type="molecule type" value="mRNA"/>
</dbReference>
<feature type="binding site" description="axial binding residue" evidence="13">
    <location>
        <position position="386"/>
    </location>
    <ligand>
        <name>heme</name>
        <dbReference type="ChEBI" id="CHEBI:30413"/>
    </ligand>
    <ligandPart>
        <name>Fe</name>
        <dbReference type="ChEBI" id="CHEBI:18248"/>
    </ligandPart>
</feature>
<keyword evidence="12" id="KW-0472">Membrane</keyword>
<dbReference type="GO" id="GO:0020037">
    <property type="term" value="F:heme binding"/>
    <property type="evidence" value="ECO:0007669"/>
    <property type="project" value="InterPro"/>
</dbReference>
<comment type="subcellular location">
    <subcellularLocation>
        <location evidence="3">Endoplasmic reticulum membrane</location>
        <topology evidence="3">Peripheral membrane protein</topology>
    </subcellularLocation>
    <subcellularLocation>
        <location evidence="2">Microsome membrane</location>
        <topology evidence="2">Peripheral membrane protein</topology>
    </subcellularLocation>
</comment>
<evidence type="ECO:0000313" key="15">
    <source>
        <dbReference type="EMBL" id="WIM41707.1"/>
    </source>
</evidence>
<evidence type="ECO:0000256" key="8">
    <source>
        <dbReference type="ARBA" id="ARBA00022848"/>
    </source>
</evidence>